<dbReference type="Proteomes" id="UP000037069">
    <property type="component" value="Unassembled WGS sequence"/>
</dbReference>
<gene>
    <name evidence="2" type="ORF">FF38_06042</name>
</gene>
<protein>
    <submittedName>
        <fullName evidence="2">Uncharacterized protein</fullName>
    </submittedName>
</protein>
<name>A0A0L0CLW9_LUCCU</name>
<sequence>MPNIVIGSQCITLRKVKKSNRERKTEGYGMNLSTDTSILQLHMGDEYSSKSPSFDFTIYEQFLTSIAQVKWAHLSTTTQHTDAVLVAASAAASGLVVLAVLNVHIPVAVVVVADGCVVAIVVAVSAACVVLVRYTMNVTCTALLEDTKVVFTLIQISVD</sequence>
<proteinExistence type="predicted"/>
<evidence type="ECO:0000313" key="2">
    <source>
        <dbReference type="EMBL" id="KNC33290.1"/>
    </source>
</evidence>
<keyword evidence="1" id="KW-1133">Transmembrane helix</keyword>
<reference evidence="2 3" key="1">
    <citation type="journal article" date="2015" name="Nat. Commun.">
        <title>Lucilia cuprina genome unlocks parasitic fly biology to underpin future interventions.</title>
        <authorList>
            <person name="Anstead C.A."/>
            <person name="Korhonen P.K."/>
            <person name="Young N.D."/>
            <person name="Hall R.S."/>
            <person name="Jex A.R."/>
            <person name="Murali S.C."/>
            <person name="Hughes D.S."/>
            <person name="Lee S.F."/>
            <person name="Perry T."/>
            <person name="Stroehlein A.J."/>
            <person name="Ansell B.R."/>
            <person name="Breugelmans B."/>
            <person name="Hofmann A."/>
            <person name="Qu J."/>
            <person name="Dugan S."/>
            <person name="Lee S.L."/>
            <person name="Chao H."/>
            <person name="Dinh H."/>
            <person name="Han Y."/>
            <person name="Doddapaneni H.V."/>
            <person name="Worley K.C."/>
            <person name="Muzny D.M."/>
            <person name="Ioannidis P."/>
            <person name="Waterhouse R.M."/>
            <person name="Zdobnov E.M."/>
            <person name="James P.J."/>
            <person name="Bagnall N.H."/>
            <person name="Kotze A.C."/>
            <person name="Gibbs R.A."/>
            <person name="Richards S."/>
            <person name="Batterham P."/>
            <person name="Gasser R.B."/>
        </authorList>
    </citation>
    <scope>NUCLEOTIDE SEQUENCE [LARGE SCALE GENOMIC DNA]</scope>
    <source>
        <strain evidence="2 3">LS</strain>
        <tissue evidence="2">Full body</tissue>
    </source>
</reference>
<dbReference type="AlphaFoldDB" id="A0A0L0CLW9"/>
<keyword evidence="1" id="KW-0472">Membrane</keyword>
<evidence type="ECO:0000256" key="1">
    <source>
        <dbReference type="SAM" id="Phobius"/>
    </source>
</evidence>
<comment type="caution">
    <text evidence="2">The sequence shown here is derived from an EMBL/GenBank/DDBJ whole genome shotgun (WGS) entry which is preliminary data.</text>
</comment>
<organism evidence="2 3">
    <name type="scientific">Lucilia cuprina</name>
    <name type="common">Green bottle fly</name>
    <name type="synonym">Australian sheep blowfly</name>
    <dbReference type="NCBI Taxonomy" id="7375"/>
    <lineage>
        <taxon>Eukaryota</taxon>
        <taxon>Metazoa</taxon>
        <taxon>Ecdysozoa</taxon>
        <taxon>Arthropoda</taxon>
        <taxon>Hexapoda</taxon>
        <taxon>Insecta</taxon>
        <taxon>Pterygota</taxon>
        <taxon>Neoptera</taxon>
        <taxon>Endopterygota</taxon>
        <taxon>Diptera</taxon>
        <taxon>Brachycera</taxon>
        <taxon>Muscomorpha</taxon>
        <taxon>Oestroidea</taxon>
        <taxon>Calliphoridae</taxon>
        <taxon>Luciliinae</taxon>
        <taxon>Lucilia</taxon>
    </lineage>
</organism>
<dbReference type="EMBL" id="JRES01000204">
    <property type="protein sequence ID" value="KNC33290.1"/>
    <property type="molecule type" value="Genomic_DNA"/>
</dbReference>
<keyword evidence="3" id="KW-1185">Reference proteome</keyword>
<feature type="transmembrane region" description="Helical" evidence="1">
    <location>
        <begin position="107"/>
        <end position="132"/>
    </location>
</feature>
<evidence type="ECO:0000313" key="3">
    <source>
        <dbReference type="Proteomes" id="UP000037069"/>
    </source>
</evidence>
<keyword evidence="1" id="KW-0812">Transmembrane</keyword>
<feature type="transmembrane region" description="Helical" evidence="1">
    <location>
        <begin position="83"/>
        <end position="101"/>
    </location>
</feature>
<accession>A0A0L0CLW9</accession>